<dbReference type="Pfam" id="PF08548">
    <property type="entry name" value="Peptidase_M10_C"/>
    <property type="match status" value="1"/>
</dbReference>
<dbReference type="CDD" id="cd04277">
    <property type="entry name" value="ZnMc_serralysin_like"/>
    <property type="match status" value="1"/>
</dbReference>
<dbReference type="InterPro" id="IPR006026">
    <property type="entry name" value="Peptidase_Metallo"/>
</dbReference>
<evidence type="ECO:0000256" key="3">
    <source>
        <dbReference type="ARBA" id="ARBA00022737"/>
    </source>
</evidence>
<dbReference type="GO" id="GO:0008270">
    <property type="term" value="F:zinc ion binding"/>
    <property type="evidence" value="ECO:0007669"/>
    <property type="project" value="InterPro"/>
</dbReference>
<dbReference type="GO" id="GO:0005509">
    <property type="term" value="F:calcium ion binding"/>
    <property type="evidence" value="ECO:0007669"/>
    <property type="project" value="InterPro"/>
</dbReference>
<evidence type="ECO:0000256" key="4">
    <source>
        <dbReference type="SAM" id="MobiDB-lite"/>
    </source>
</evidence>
<feature type="domain" description="Peptidase metallopeptidase" evidence="5">
    <location>
        <begin position="169"/>
        <end position="320"/>
    </location>
</feature>
<comment type="caution">
    <text evidence="6">The sequence shown here is derived from an EMBL/GenBank/DDBJ whole genome shotgun (WGS) entry which is preliminary data.</text>
</comment>
<evidence type="ECO:0000256" key="1">
    <source>
        <dbReference type="ARBA" id="ARBA00004613"/>
    </source>
</evidence>
<feature type="region of interest" description="Disordered" evidence="4">
    <location>
        <begin position="1"/>
        <end position="62"/>
    </location>
</feature>
<dbReference type="InterPro" id="IPR024079">
    <property type="entry name" value="MetalloPept_cat_dom_sf"/>
</dbReference>
<dbReference type="Gene3D" id="2.60.40.3440">
    <property type="match status" value="1"/>
</dbReference>
<dbReference type="SUPFAM" id="SSF55486">
    <property type="entry name" value="Metalloproteases ('zincins'), catalytic domain"/>
    <property type="match status" value="1"/>
</dbReference>
<dbReference type="InterPro" id="IPR034033">
    <property type="entry name" value="Serralysin-like"/>
</dbReference>
<evidence type="ECO:0000313" key="7">
    <source>
        <dbReference type="Proteomes" id="UP000664096"/>
    </source>
</evidence>
<evidence type="ECO:0000313" key="6">
    <source>
        <dbReference type="EMBL" id="MBN9671337.1"/>
    </source>
</evidence>
<accession>A0A939J476</accession>
<dbReference type="EMBL" id="JAEKJZ010000002">
    <property type="protein sequence ID" value="MBN9671337.1"/>
    <property type="molecule type" value="Genomic_DNA"/>
</dbReference>
<dbReference type="Gene3D" id="3.40.390.10">
    <property type="entry name" value="Collagenase (Catalytic Domain)"/>
    <property type="match status" value="1"/>
</dbReference>
<dbReference type="InterPro" id="IPR011049">
    <property type="entry name" value="Serralysin-like_metalloprot_C"/>
</dbReference>
<dbReference type="GO" id="GO:0005615">
    <property type="term" value="C:extracellular space"/>
    <property type="evidence" value="ECO:0007669"/>
    <property type="project" value="InterPro"/>
</dbReference>
<evidence type="ECO:0000259" key="5">
    <source>
        <dbReference type="SMART" id="SM00235"/>
    </source>
</evidence>
<dbReference type="Proteomes" id="UP000664096">
    <property type="component" value="Unassembled WGS sequence"/>
</dbReference>
<dbReference type="SUPFAM" id="SSF51120">
    <property type="entry name" value="beta-Roll"/>
    <property type="match status" value="1"/>
</dbReference>
<dbReference type="Pfam" id="PF17963">
    <property type="entry name" value="Big_9"/>
    <property type="match status" value="7"/>
</dbReference>
<evidence type="ECO:0000256" key="2">
    <source>
        <dbReference type="ARBA" id="ARBA00022525"/>
    </source>
</evidence>
<gene>
    <name evidence="6" type="ORF">JF539_13400</name>
</gene>
<protein>
    <submittedName>
        <fullName evidence="6">Cadherin-like domain-containing protein</fullName>
    </submittedName>
</protein>
<reference evidence="6" key="1">
    <citation type="submission" date="2020-12" db="EMBL/GenBank/DDBJ databases">
        <title>Oil enriched cultivation method for isolating marine PHA-producing bacteria.</title>
        <authorList>
            <person name="Zheng W."/>
            <person name="Yu S."/>
            <person name="Huang Y."/>
        </authorList>
    </citation>
    <scope>NUCLEOTIDE SEQUENCE</scope>
    <source>
        <strain evidence="6">SY-2-12</strain>
    </source>
</reference>
<dbReference type="GO" id="GO:0006508">
    <property type="term" value="P:proteolysis"/>
    <property type="evidence" value="ECO:0007669"/>
    <property type="project" value="InterPro"/>
</dbReference>
<sequence length="2125" mass="219482">MNGSQAVEEGAGRPEDPTDVGSTTSLKTLFDSLFESGESSGDDDLAPTEAVGSGFDAPDEAVGEGADWTEFEEPGTSAGREAFEAFAPAEGEGGAIIHDQLSCPCGACGARDEALFKLDAGDGGTGKSATTSAAAPLSDLADYLISGFWDDVNWTSSRSNGSWSHNLGSTGADPNDGVLYYNVSGFSEDSNGLSAQRKALVREVFKLYEATLGIDFEETTSTNDTVVDFFFTDNDSGAYAYSAYYYTNGTLDVSVINVASSWSGGTSTYNDYTLQTIFHEVGHALGLGHQGDYNGTANFGVSNDFDNDSWQASMMSYFSQTENTNIYASGLYLQTPMSVDWMALDALYGSQGYGVSNAFTEDTTWGFNTTVTSAVSDIWAQWSSYAYKTASTIVDSGGIDTLDLSGYSNNTLINLAPSNGLSTSPSTSNIGGKIGNLTIAEGTIIENAIGGAGSETFYGNSADNILTGNGGNDTFHDSGGDDTYYGGSGTDTVQFASALADYTFDVTGSFLEVVNGAIDLVESTVEWLGFSDQTVTYQYVVDYLTIPPNESPVAVGDTGTVGEDVVLTGLDVLANDSDPENDALTIVAIDGNSIATGGSVQLASGAIVTLNADGTLDYDQNGAFDLLAVGETGTETFSYSVSDGYATGTADVTLSIDGAYDNYAPVAANDGYNVLESGTLAGNVFDNDSDPENDALTLDMVNGSQAGVGSQIALASGALLTVNADGTFDYDPNGAFFQLETGETGSDSFTYRISDGQGNYDTATVNVTVYGETPPLDDNPIVIDFEGLAEGSFYGQNNLVFTDLDITTGVTVSGEQSGYSRSFTITAAGEDFDLDSLTLQKAGGKKPKVWIDAYDDGVLVGSQSVTMKSKGAYTLTFDESFDSIDEVVVRGQAAVYVDDIAIVTHTDASVGANAAPNAADDSYTTDVASSVTGNLLDNDSDPDGDSLSVVTVAGHSEGSVTLASGALVTFASDGTFTYDPNGAFSDVYEGSGETDSIVYEVSDGKGGTAMATAVVSLTGTGKLAQIDFEGFAPGVFAGQHGLTFDGVDITATGRLSGGMEAYSTGFTLTADNADFNLDSLSLQKASGKQAKVWFDAYDDGVLVGTHYVLLKSSGTYDVTFDDSFNDIDQVIVRAQGGFYLDDISLGTGVDGTLDGNQSPLAVDDSYTTGVAATVAGNLLDNDSDGDGDSLSVVSVAGQAAGTVTLASGALVTFASDGTFTYDPNGAFSDVYEGSGETDSFVYEVSDGNGGTAMATAVVSLTGTGKLAQIDFEGFAPGTFAGQHGLTFDGVDITATGRLSGGMEAYSTGFTLTADNADFNLDSLSLQKASGKQAKVWFDAYDDGVMVGTHYVLLKSSGAYDVTFDDSFNDIDQVVVRAQGGFYLDDISLGTGVDGTLDGNQSPVAVDDSYTTGVASSVTGNLLDNDSDPDGDSLSVVTVAGHSEGSVTLASGALVTFASDGTFTYDPNGAFSDVYEGSGETDSIVYEVSDGKGGTAMATAVVSLTGTGKLAQIDFEGFAPGVFAGQHGLTFDGVDITATGRLSGGMEAYSTGFTLTADNADFNLDSLSLQKASGKQAKVWFDAYDDGVLVGTHYVLLKSSGAYDVTFDDSFNNIDQVVVRAQGGFYLDDISLGTGVDGTLDANQSPVAVDDSYTIEDTDLLTDSLFDNDSDADGDSMSLVSVGGQSGGTVTLASGAIVTFASDGSFTYDVNGAFPELYAGDTATDSFVYEVSDGNGGFDQATAVVTVSGTKVLSEINFEGFAPGTFAGQSGLVFNGLDITTGGQLSGNLSGVSSGFTISASDVDFDLDGLTIQKAGGKKPRVWIEAYDDGILVASQMVTMKSKGAYTLTFDESFDSVDEIVVRGQGSFYVDDILVVADSDGAQVGNMSPQAEDDSFATDNTNALTGSLLANDNDPESGVSLVSLAGQTGGSVTLASGAIVTFASDGSFTYDPNGAFADVYSGQTATDSFVYEISDGSGGTDMATAEITINGTRDLYSIGFETGTLGEAVGAEDGFVFTDAIVTNRAAGVSEGDYAALTDGRSLSFVKVDGDSFDFEEAVFTAVGGTKVTIVIEGYLDGELVGSESFRVKGNREYTLALDDTIFDTVDEVVVSGSKAIIVDDMELIV</sequence>
<dbReference type="SMART" id="SM00235">
    <property type="entry name" value="ZnMc"/>
    <property type="match status" value="1"/>
</dbReference>
<organism evidence="6 7">
    <name type="scientific">Roseibium aggregatum</name>
    <dbReference type="NCBI Taxonomy" id="187304"/>
    <lineage>
        <taxon>Bacteria</taxon>
        <taxon>Pseudomonadati</taxon>
        <taxon>Pseudomonadota</taxon>
        <taxon>Alphaproteobacteria</taxon>
        <taxon>Hyphomicrobiales</taxon>
        <taxon>Stappiaceae</taxon>
        <taxon>Roseibium</taxon>
    </lineage>
</organism>
<dbReference type="GO" id="GO:0008237">
    <property type="term" value="F:metallopeptidase activity"/>
    <property type="evidence" value="ECO:0007669"/>
    <property type="project" value="InterPro"/>
</dbReference>
<comment type="subcellular location">
    <subcellularLocation>
        <location evidence="1">Secreted</location>
    </subcellularLocation>
</comment>
<proteinExistence type="predicted"/>
<dbReference type="InterPro" id="IPR013858">
    <property type="entry name" value="Peptidase_M10B_C"/>
</dbReference>
<keyword evidence="3" id="KW-0677">Repeat</keyword>
<keyword evidence="2" id="KW-0964">Secreted</keyword>
<dbReference type="RefSeq" id="WP_207141175.1">
    <property type="nucleotide sequence ID" value="NZ_JAEKJZ010000002.1"/>
</dbReference>
<name>A0A939J476_9HYPH</name>
<dbReference type="NCBIfam" id="NF012211">
    <property type="entry name" value="tand_rpt_95"/>
    <property type="match status" value="4"/>
</dbReference>